<accession>A0AAN9TEM1</accession>
<dbReference type="Proteomes" id="UP001367676">
    <property type="component" value="Unassembled WGS sequence"/>
</dbReference>
<reference evidence="2 3" key="1">
    <citation type="submission" date="2024-03" db="EMBL/GenBank/DDBJ databases">
        <title>Adaptation during the transition from Ophiocordyceps entomopathogen to insect associate is accompanied by gene loss and intensified selection.</title>
        <authorList>
            <person name="Ward C.M."/>
            <person name="Onetto C.A."/>
            <person name="Borneman A.R."/>
        </authorList>
    </citation>
    <scope>NUCLEOTIDE SEQUENCE [LARGE SCALE GENOMIC DNA]</scope>
    <source>
        <strain evidence="2">AWRI1</strain>
        <tissue evidence="2">Single Adult Female</tissue>
    </source>
</reference>
<sequence>MIDRMNELVETNTKNNNVIAQLQRQNQDLQSQLAKTREEMSQRERALEEGRYVNYDNYEGNYAVSNEQVDKEVCSPEQIRAMAKKITATFNSLKEKDKNIKSSLGKNQIIFEIEKSKQNFSDNNNLENERSPKIKTSPENNFAKERFVENKNESIGLVERDTAKLDFFLPCRKISKCGSHYMDLGLKRLTDVIDPKVPPPRCFTQIKMKETKYSEGNNYKSH</sequence>
<proteinExistence type="predicted"/>
<organism evidence="2 3">
    <name type="scientific">Parthenolecanium corni</name>
    <dbReference type="NCBI Taxonomy" id="536013"/>
    <lineage>
        <taxon>Eukaryota</taxon>
        <taxon>Metazoa</taxon>
        <taxon>Ecdysozoa</taxon>
        <taxon>Arthropoda</taxon>
        <taxon>Hexapoda</taxon>
        <taxon>Insecta</taxon>
        <taxon>Pterygota</taxon>
        <taxon>Neoptera</taxon>
        <taxon>Paraneoptera</taxon>
        <taxon>Hemiptera</taxon>
        <taxon>Sternorrhyncha</taxon>
        <taxon>Coccoidea</taxon>
        <taxon>Coccidae</taxon>
        <taxon>Parthenolecanium</taxon>
    </lineage>
</organism>
<name>A0AAN9TEM1_9HEMI</name>
<dbReference type="EMBL" id="JBBCAQ010000034">
    <property type="protein sequence ID" value="KAK7580629.1"/>
    <property type="molecule type" value="Genomic_DNA"/>
</dbReference>
<gene>
    <name evidence="2" type="ORF">V9T40_001258</name>
</gene>
<keyword evidence="1" id="KW-0175">Coiled coil</keyword>
<evidence type="ECO:0000313" key="3">
    <source>
        <dbReference type="Proteomes" id="UP001367676"/>
    </source>
</evidence>
<dbReference type="AlphaFoldDB" id="A0AAN9TEM1"/>
<comment type="caution">
    <text evidence="2">The sequence shown here is derived from an EMBL/GenBank/DDBJ whole genome shotgun (WGS) entry which is preliminary data.</text>
</comment>
<protein>
    <submittedName>
        <fullName evidence="2">Uncharacterized protein</fullName>
    </submittedName>
</protein>
<feature type="coiled-coil region" evidence="1">
    <location>
        <begin position="5"/>
        <end position="46"/>
    </location>
</feature>
<keyword evidence="3" id="KW-1185">Reference proteome</keyword>
<evidence type="ECO:0000313" key="2">
    <source>
        <dbReference type="EMBL" id="KAK7580629.1"/>
    </source>
</evidence>
<evidence type="ECO:0000256" key="1">
    <source>
        <dbReference type="SAM" id="Coils"/>
    </source>
</evidence>